<keyword evidence="1" id="KW-1133">Transmembrane helix</keyword>
<keyword evidence="1" id="KW-0812">Transmembrane</keyword>
<reference evidence="2 3" key="1">
    <citation type="submission" date="2023-03" db="EMBL/GenBank/DDBJ databases">
        <title>Genome sequencing of Aquirufa.</title>
        <authorList>
            <person name="Pitt A."/>
            <person name="Hahn M.W."/>
        </authorList>
    </citation>
    <scope>NUCLEOTIDE SEQUENCE [LARGE SCALE GENOMIC DNA]</scope>
    <source>
        <strain evidence="2 3">WAEICH-18A</strain>
    </source>
</reference>
<gene>
    <name evidence="2" type="ORF">PQG43_05040</name>
</gene>
<keyword evidence="1" id="KW-0472">Membrane</keyword>
<keyword evidence="3" id="KW-1185">Reference proteome</keyword>
<dbReference type="Proteomes" id="UP001321344">
    <property type="component" value="Unassembled WGS sequence"/>
</dbReference>
<evidence type="ECO:0008006" key="4">
    <source>
        <dbReference type="Google" id="ProtNLM"/>
    </source>
</evidence>
<accession>A0ABT6BJ81</accession>
<protein>
    <recommendedName>
        <fullName evidence="4">DoxX family membrane protein</fullName>
    </recommendedName>
</protein>
<evidence type="ECO:0000256" key="1">
    <source>
        <dbReference type="SAM" id="Phobius"/>
    </source>
</evidence>
<evidence type="ECO:0000313" key="2">
    <source>
        <dbReference type="EMBL" id="MDF5690221.1"/>
    </source>
</evidence>
<feature type="transmembrane region" description="Helical" evidence="1">
    <location>
        <begin position="7"/>
        <end position="25"/>
    </location>
</feature>
<organism evidence="2 3">
    <name type="scientific">Aquirufa aurantiipilula</name>
    <dbReference type="NCBI Taxonomy" id="2696561"/>
    <lineage>
        <taxon>Bacteria</taxon>
        <taxon>Pseudomonadati</taxon>
        <taxon>Bacteroidota</taxon>
        <taxon>Cytophagia</taxon>
        <taxon>Cytophagales</taxon>
        <taxon>Flectobacillaceae</taxon>
        <taxon>Aquirufa</taxon>
    </lineage>
</organism>
<sequence>MKLIPTILLAFLFLFGGINFFFEFVPTPPMSGNQAVFFNLMVPTGFMRIVKILEIVGAVLLLIPSKRALSLLILSPIALNIFLLELFVLGGLGAGPLLIILIGIIAYQEFDKFKALL</sequence>
<feature type="transmembrane region" description="Helical" evidence="1">
    <location>
        <begin position="45"/>
        <end position="65"/>
    </location>
</feature>
<comment type="caution">
    <text evidence="2">The sequence shown here is derived from an EMBL/GenBank/DDBJ whole genome shotgun (WGS) entry which is preliminary data.</text>
</comment>
<dbReference type="RefSeq" id="WP_276343907.1">
    <property type="nucleotide sequence ID" value="NZ_JARJOW010000003.1"/>
</dbReference>
<evidence type="ECO:0000313" key="3">
    <source>
        <dbReference type="Proteomes" id="UP001321344"/>
    </source>
</evidence>
<name>A0ABT6BJ81_9BACT</name>
<proteinExistence type="predicted"/>
<dbReference type="EMBL" id="JARJOW010000003">
    <property type="protein sequence ID" value="MDF5690221.1"/>
    <property type="molecule type" value="Genomic_DNA"/>
</dbReference>
<feature type="transmembrane region" description="Helical" evidence="1">
    <location>
        <begin position="77"/>
        <end position="107"/>
    </location>
</feature>